<dbReference type="InterPro" id="IPR003029">
    <property type="entry name" value="S1_domain"/>
</dbReference>
<dbReference type="Pfam" id="PF08529">
    <property type="entry name" value="NusA_N"/>
    <property type="match status" value="1"/>
</dbReference>
<keyword evidence="2 7" id="KW-0963">Cytoplasm</keyword>
<dbReference type="FunFam" id="3.30.300.20:FF:000005">
    <property type="entry name" value="Transcription termination/antitermination protein NusA"/>
    <property type="match status" value="1"/>
</dbReference>
<dbReference type="Gene3D" id="3.30.1480.10">
    <property type="entry name" value="NusA, N-terminal domain"/>
    <property type="match status" value="1"/>
</dbReference>
<evidence type="ECO:0000259" key="8">
    <source>
        <dbReference type="PROSITE" id="PS50126"/>
    </source>
</evidence>
<dbReference type="InterPro" id="IPR025249">
    <property type="entry name" value="TF_NusA_KH_1st"/>
</dbReference>
<evidence type="ECO:0000256" key="7">
    <source>
        <dbReference type="HAMAP-Rule" id="MF_00945"/>
    </source>
</evidence>
<evidence type="ECO:0000313" key="9">
    <source>
        <dbReference type="EMBL" id="CRH07747.1"/>
    </source>
</evidence>
<dbReference type="GO" id="GO:0000166">
    <property type="term" value="F:nucleotide binding"/>
    <property type="evidence" value="ECO:0007669"/>
    <property type="project" value="InterPro"/>
</dbReference>
<dbReference type="InterPro" id="IPR036555">
    <property type="entry name" value="NusA_N_sf"/>
</dbReference>
<sequence>MTVEILQVADQVAREKGIDRQVVIEAMETAIQTASRKKYGANKNIQVRFDSKSGDFQLHQLREVVSQDDEETIWDADNHITLNDARNMNPEAQVGDFIAEQLPSIEFGRIAAQTAKQVIVQKVRDAERERIFEEYIDRQGQLVNGLVKRVERNNIHVDLGRTSAFLPHEEQLPREHYRPGDRIRAYIKEVRDVTRGPQIILSRTHPQLVLRLFEMEVPEIYDGIVEIKAVARDAGHRSKIAVRSSDAHVDPVGACVGMRGSRVQGVVTELQGERIDIIEWSSDAAVFICNALAPAEVIKVVVDEDEENIKVVVDEQQLSLAIGRRGQNVRLASELTGWRIDIITEQEERNMREEMFGEIQQTFMAELDLGEAVASALVGEGFTSSEEVAYVPLDELASIEGFDEDIAQELRNRARDQLLQQAMQTEERKAELHIDPNLTKMDMLTDDALIALAEKGIGTLDDLADLASDELVEVFDGEIALKDAETLIIEARRAAGWFDDEEQKVSEEG</sequence>
<dbReference type="SUPFAM" id="SSF69705">
    <property type="entry name" value="Transcription factor NusA, N-terminal domain"/>
    <property type="match status" value="1"/>
</dbReference>
<dbReference type="NCBIfam" id="TIGR01953">
    <property type="entry name" value="NusA"/>
    <property type="match status" value="1"/>
</dbReference>
<dbReference type="CDD" id="cd02134">
    <property type="entry name" value="KH-II_NusA_rpt1"/>
    <property type="match status" value="1"/>
</dbReference>
<dbReference type="CDD" id="cd04455">
    <property type="entry name" value="S1_NusA"/>
    <property type="match status" value="1"/>
</dbReference>
<comment type="similarity">
    <text evidence="7">Belongs to the NusA family.</text>
</comment>
<protein>
    <recommendedName>
        <fullName evidence="7">Transcription termination/antitermination protein NusA</fullName>
    </recommendedName>
</protein>
<dbReference type="EMBL" id="LO017727">
    <property type="protein sequence ID" value="CRH07747.1"/>
    <property type="molecule type" value="Genomic_DNA"/>
</dbReference>
<dbReference type="InterPro" id="IPR010214">
    <property type="entry name" value="Tscrpt_termin_fac_NusA_C_rpt"/>
</dbReference>
<dbReference type="InterPro" id="IPR009019">
    <property type="entry name" value="KH_sf_prok-type"/>
</dbReference>
<dbReference type="InterPro" id="IPR015946">
    <property type="entry name" value="KH_dom-like_a/b"/>
</dbReference>
<dbReference type="PROSITE" id="PS50084">
    <property type="entry name" value="KH_TYPE_1"/>
    <property type="match status" value="1"/>
</dbReference>
<dbReference type="GO" id="GO:0006353">
    <property type="term" value="P:DNA-templated transcription termination"/>
    <property type="evidence" value="ECO:0007669"/>
    <property type="project" value="UniProtKB-UniRule"/>
</dbReference>
<keyword evidence="3 7" id="KW-0889">Transcription antitermination</keyword>
<dbReference type="InterPro" id="IPR030842">
    <property type="entry name" value="TF_NusA_bacterial"/>
</dbReference>
<keyword evidence="5 7" id="KW-0805">Transcription regulation</keyword>
<evidence type="ECO:0000256" key="5">
    <source>
        <dbReference type="ARBA" id="ARBA00023015"/>
    </source>
</evidence>
<dbReference type="Gene3D" id="2.40.50.140">
    <property type="entry name" value="Nucleic acid-binding proteins"/>
    <property type="match status" value="1"/>
</dbReference>
<dbReference type="GO" id="GO:0005829">
    <property type="term" value="C:cytosol"/>
    <property type="evidence" value="ECO:0007669"/>
    <property type="project" value="TreeGrafter"/>
</dbReference>
<comment type="subcellular location">
    <subcellularLocation>
        <location evidence="7">Cytoplasm</location>
    </subcellularLocation>
</comment>
<evidence type="ECO:0000256" key="4">
    <source>
        <dbReference type="ARBA" id="ARBA00022884"/>
    </source>
</evidence>
<dbReference type="GO" id="GO:0003723">
    <property type="term" value="F:RNA binding"/>
    <property type="evidence" value="ECO:0007669"/>
    <property type="project" value="UniProtKB-UniRule"/>
</dbReference>
<dbReference type="PROSITE" id="PS50126">
    <property type="entry name" value="S1"/>
    <property type="match status" value="1"/>
</dbReference>
<reference evidence="9" key="1">
    <citation type="submission" date="2015-04" db="EMBL/GenBank/DDBJ databases">
        <authorList>
            <person name="Syromyatnikov M.Y."/>
            <person name="Popov V.N."/>
        </authorList>
    </citation>
    <scope>NUCLEOTIDE SEQUENCE</scope>
    <source>
        <strain evidence="9">MO-1</strain>
    </source>
</reference>
<dbReference type="InterPro" id="IPR010995">
    <property type="entry name" value="DNA_repair_Rad51/TF_NusA_a-hlx"/>
</dbReference>
<dbReference type="SMART" id="SM00316">
    <property type="entry name" value="S1"/>
    <property type="match status" value="1"/>
</dbReference>
<keyword evidence="6 7" id="KW-0804">Transcription</keyword>
<dbReference type="InterPro" id="IPR013735">
    <property type="entry name" value="TF_NusA_N"/>
</dbReference>
<dbReference type="PANTHER" id="PTHR22648:SF0">
    <property type="entry name" value="TRANSCRIPTION TERMINATION_ANTITERMINATION PROTEIN NUSA"/>
    <property type="match status" value="1"/>
</dbReference>
<comment type="function">
    <text evidence="7">Participates in both transcription termination and antitermination.</text>
</comment>
<dbReference type="SUPFAM" id="SSF47794">
    <property type="entry name" value="Rad51 N-terminal domain-like"/>
    <property type="match status" value="1"/>
</dbReference>
<dbReference type="PANTHER" id="PTHR22648">
    <property type="entry name" value="TRANSCRIPTION TERMINATION FACTOR NUSA"/>
    <property type="match status" value="1"/>
</dbReference>
<comment type="subunit">
    <text evidence="7">Monomer. Binds directly to the core enzyme of the DNA-dependent RNA polymerase and to nascent RNA.</text>
</comment>
<keyword evidence="1 7" id="KW-0806">Transcription termination</keyword>
<dbReference type="GO" id="GO:0003700">
    <property type="term" value="F:DNA-binding transcription factor activity"/>
    <property type="evidence" value="ECO:0007669"/>
    <property type="project" value="InterPro"/>
</dbReference>
<keyword evidence="4 7" id="KW-0694">RNA-binding</keyword>
<dbReference type="NCBIfam" id="TIGR01954">
    <property type="entry name" value="nusA_Cterm_rpt"/>
    <property type="match status" value="1"/>
</dbReference>
<dbReference type="Gene3D" id="3.30.300.20">
    <property type="match status" value="2"/>
</dbReference>
<dbReference type="GO" id="GO:0031564">
    <property type="term" value="P:transcription antitermination"/>
    <property type="evidence" value="ECO:0007669"/>
    <property type="project" value="UniProtKB-UniRule"/>
</dbReference>
<dbReference type="SUPFAM" id="SSF54814">
    <property type="entry name" value="Prokaryotic type KH domain (KH-domain type II)"/>
    <property type="match status" value="2"/>
</dbReference>
<dbReference type="HAMAP" id="MF_00945_B">
    <property type="entry name" value="NusA_B"/>
    <property type="match status" value="1"/>
</dbReference>
<organism evidence="9">
    <name type="scientific">Magnetococcus massalia (strain MO-1)</name>
    <dbReference type="NCBI Taxonomy" id="451514"/>
    <lineage>
        <taxon>Bacteria</taxon>
        <taxon>Pseudomonadati</taxon>
        <taxon>Pseudomonadota</taxon>
        <taxon>Magnetococcia</taxon>
        <taxon>Magnetococcales</taxon>
        <taxon>Magnetococcaceae</taxon>
        <taxon>Magnetococcus</taxon>
    </lineage>
</organism>
<dbReference type="InterPro" id="IPR012340">
    <property type="entry name" value="NA-bd_OB-fold"/>
</dbReference>
<evidence type="ECO:0000256" key="1">
    <source>
        <dbReference type="ARBA" id="ARBA00022472"/>
    </source>
</evidence>
<dbReference type="SUPFAM" id="SSF50249">
    <property type="entry name" value="Nucleic acid-binding proteins"/>
    <property type="match status" value="1"/>
</dbReference>
<dbReference type="SMART" id="SM00322">
    <property type="entry name" value="KH"/>
    <property type="match status" value="2"/>
</dbReference>
<gene>
    <name evidence="7 9" type="primary">nusA</name>
    <name evidence="9" type="ORF">MAGMO_3614</name>
</gene>
<accession>A0A1S7LNN8</accession>
<evidence type="ECO:0000256" key="3">
    <source>
        <dbReference type="ARBA" id="ARBA00022814"/>
    </source>
</evidence>
<dbReference type="Pfam" id="PF14520">
    <property type="entry name" value="HHH_5"/>
    <property type="match status" value="2"/>
</dbReference>
<dbReference type="FunFam" id="2.40.50.140:FF:000058">
    <property type="entry name" value="Transcription termination/antitermination protein NusA"/>
    <property type="match status" value="1"/>
</dbReference>
<dbReference type="Pfam" id="PF26594">
    <property type="entry name" value="KH_NusA_2nd"/>
    <property type="match status" value="1"/>
</dbReference>
<evidence type="ECO:0000256" key="2">
    <source>
        <dbReference type="ARBA" id="ARBA00022490"/>
    </source>
</evidence>
<dbReference type="Pfam" id="PF13184">
    <property type="entry name" value="KH_NusA_1st"/>
    <property type="match status" value="1"/>
</dbReference>
<name>A0A1S7LNN8_MAGMO</name>
<dbReference type="CDD" id="cd22529">
    <property type="entry name" value="KH-II_NusA_rpt2"/>
    <property type="match status" value="1"/>
</dbReference>
<dbReference type="InterPro" id="IPR010213">
    <property type="entry name" value="TF_NusA"/>
</dbReference>
<dbReference type="FunFam" id="3.30.300.20:FF:000002">
    <property type="entry name" value="Transcription termination/antitermination protein NusA"/>
    <property type="match status" value="1"/>
</dbReference>
<dbReference type="AlphaFoldDB" id="A0A1S7LNN8"/>
<feature type="domain" description="S1 motif" evidence="8">
    <location>
        <begin position="140"/>
        <end position="204"/>
    </location>
</feature>
<dbReference type="Gene3D" id="1.10.150.20">
    <property type="entry name" value="5' to 3' exonuclease, C-terminal subdomain"/>
    <property type="match status" value="2"/>
</dbReference>
<dbReference type="InterPro" id="IPR004087">
    <property type="entry name" value="KH_dom"/>
</dbReference>
<evidence type="ECO:0000256" key="6">
    <source>
        <dbReference type="ARBA" id="ARBA00023163"/>
    </source>
</evidence>
<proteinExistence type="inferred from homology"/>
<dbReference type="InterPro" id="IPR058582">
    <property type="entry name" value="KH_NusA_2nd"/>
</dbReference>
<dbReference type="Pfam" id="PF00575">
    <property type="entry name" value="S1"/>
    <property type="match status" value="1"/>
</dbReference>